<dbReference type="Gene3D" id="3.40.1350.120">
    <property type="match status" value="1"/>
</dbReference>
<keyword evidence="4" id="KW-1185">Reference proteome</keyword>
<sequence length="223" mass="23918">MARRPHGGNDDPPADHGETRPRSGGGGDPRSVRAAQDRAEGTARDGRAGAGRGDRAADLVTERTGTPGGTPSGHTTGIPRRADASGRRSIDRENSAAVIIADQGYEIRQNPTPGEVAGARREFGDTGRPETRPDYLIEGRVFDCYSPDDGKPVRGIWSEASDKVEDGQTQRVIVNLADWSGDLGALRRQFMDWPIEGLKEVKAITRDREIVQLDLPGVGEEGA</sequence>
<evidence type="ECO:0000259" key="2">
    <source>
        <dbReference type="Pfam" id="PF18451"/>
    </source>
</evidence>
<gene>
    <name evidence="3" type="ORF">JKJ07_21380</name>
</gene>
<evidence type="ECO:0000256" key="1">
    <source>
        <dbReference type="SAM" id="MobiDB-lite"/>
    </source>
</evidence>
<dbReference type="InterPro" id="IPR040559">
    <property type="entry name" value="CdiA_C"/>
</dbReference>
<dbReference type="CDD" id="cd13442">
    <property type="entry name" value="CDI_toxin_Bp1026b-like"/>
    <property type="match status" value="1"/>
</dbReference>
<feature type="compositionally biased region" description="Basic and acidic residues" evidence="1">
    <location>
        <begin position="7"/>
        <end position="21"/>
    </location>
</feature>
<protein>
    <recommendedName>
        <fullName evidence="2">tRNA nuclease CdiA C-terminal domain-containing protein</fullName>
    </recommendedName>
</protein>
<proteinExistence type="predicted"/>
<evidence type="ECO:0000313" key="4">
    <source>
        <dbReference type="Proteomes" id="UP000598996"/>
    </source>
</evidence>
<feature type="compositionally biased region" description="Basic and acidic residues" evidence="1">
    <location>
        <begin position="118"/>
        <end position="132"/>
    </location>
</feature>
<feature type="region of interest" description="Disordered" evidence="1">
    <location>
        <begin position="1"/>
        <end position="132"/>
    </location>
</feature>
<feature type="compositionally biased region" description="Basic and acidic residues" evidence="1">
    <location>
        <begin position="35"/>
        <end position="61"/>
    </location>
</feature>
<comment type="caution">
    <text evidence="3">The sequence shown here is derived from an EMBL/GenBank/DDBJ whole genome shotgun (WGS) entry which is preliminary data.</text>
</comment>
<dbReference type="InterPro" id="IPR033806">
    <property type="entry name" value="CDI_toxin_Bp1026b-like"/>
</dbReference>
<organism evidence="3 4">
    <name type="scientific">Paractinoplanes lichenicola</name>
    <dbReference type="NCBI Taxonomy" id="2802976"/>
    <lineage>
        <taxon>Bacteria</taxon>
        <taxon>Bacillati</taxon>
        <taxon>Actinomycetota</taxon>
        <taxon>Actinomycetes</taxon>
        <taxon>Micromonosporales</taxon>
        <taxon>Micromonosporaceae</taxon>
        <taxon>Paractinoplanes</taxon>
    </lineage>
</organism>
<evidence type="ECO:0000313" key="3">
    <source>
        <dbReference type="EMBL" id="MBL7256855.1"/>
    </source>
</evidence>
<dbReference type="EMBL" id="JAENHO010000006">
    <property type="protein sequence ID" value="MBL7256855.1"/>
    <property type="molecule type" value="Genomic_DNA"/>
</dbReference>
<accession>A0ABS1VQ51</accession>
<name>A0ABS1VQ51_9ACTN</name>
<dbReference type="Pfam" id="PF18451">
    <property type="entry name" value="CdiA_C"/>
    <property type="match status" value="1"/>
</dbReference>
<feature type="compositionally biased region" description="Basic and acidic residues" evidence="1">
    <location>
        <begin position="80"/>
        <end position="94"/>
    </location>
</feature>
<reference evidence="3 4" key="1">
    <citation type="submission" date="2021-01" db="EMBL/GenBank/DDBJ databases">
        <title>Actinoplanes sp. nov. LDG1-01 isolated from lichen.</title>
        <authorList>
            <person name="Saeng-In P."/>
            <person name="Phongsopitanun W."/>
            <person name="Kanchanasin P."/>
            <person name="Yuki M."/>
            <person name="Kudo T."/>
            <person name="Ohkuma M."/>
            <person name="Tanasupawat S."/>
        </authorList>
    </citation>
    <scope>NUCLEOTIDE SEQUENCE [LARGE SCALE GENOMIC DNA]</scope>
    <source>
        <strain evidence="3 4">LDG1-01</strain>
    </source>
</reference>
<feature type="domain" description="tRNA nuclease CdiA C-terminal" evidence="2">
    <location>
        <begin position="132"/>
        <end position="210"/>
    </location>
</feature>
<dbReference type="Proteomes" id="UP000598996">
    <property type="component" value="Unassembled WGS sequence"/>
</dbReference>